<evidence type="ECO:0000256" key="5">
    <source>
        <dbReference type="ARBA" id="ARBA00022692"/>
    </source>
</evidence>
<evidence type="ECO:0000313" key="17">
    <source>
        <dbReference type="Proteomes" id="UP000706891"/>
    </source>
</evidence>
<dbReference type="InterPro" id="IPR000531">
    <property type="entry name" value="Beta-barrel_TonB"/>
</dbReference>
<feature type="signal peptide" evidence="13">
    <location>
        <begin position="1"/>
        <end position="21"/>
    </location>
</feature>
<proteinExistence type="inferred from homology"/>
<evidence type="ECO:0000259" key="14">
    <source>
        <dbReference type="Pfam" id="PF00593"/>
    </source>
</evidence>
<keyword evidence="4" id="KW-0410">Iron transport</keyword>
<dbReference type="PANTHER" id="PTHR32552:SF81">
    <property type="entry name" value="TONB-DEPENDENT OUTER MEMBRANE RECEPTOR"/>
    <property type="match status" value="1"/>
</dbReference>
<evidence type="ECO:0000256" key="2">
    <source>
        <dbReference type="ARBA" id="ARBA00022448"/>
    </source>
</evidence>
<keyword evidence="3 11" id="KW-1134">Transmembrane beta strand</keyword>
<evidence type="ECO:0000256" key="7">
    <source>
        <dbReference type="ARBA" id="ARBA00023065"/>
    </source>
</evidence>
<keyword evidence="7" id="KW-0406">Ion transport</keyword>
<evidence type="ECO:0000313" key="16">
    <source>
        <dbReference type="EMBL" id="MBM6673147.1"/>
    </source>
</evidence>
<dbReference type="AlphaFoldDB" id="A0A938WSD5"/>
<dbReference type="Pfam" id="PF07715">
    <property type="entry name" value="Plug"/>
    <property type="match status" value="1"/>
</dbReference>
<evidence type="ECO:0000256" key="6">
    <source>
        <dbReference type="ARBA" id="ARBA00023004"/>
    </source>
</evidence>
<dbReference type="PANTHER" id="PTHR32552">
    <property type="entry name" value="FERRICHROME IRON RECEPTOR-RELATED"/>
    <property type="match status" value="1"/>
</dbReference>
<evidence type="ECO:0000256" key="1">
    <source>
        <dbReference type="ARBA" id="ARBA00004571"/>
    </source>
</evidence>
<evidence type="ECO:0000256" key="11">
    <source>
        <dbReference type="PROSITE-ProRule" id="PRU01360"/>
    </source>
</evidence>
<dbReference type="GO" id="GO:0006826">
    <property type="term" value="P:iron ion transport"/>
    <property type="evidence" value="ECO:0007669"/>
    <property type="project" value="UniProtKB-KW"/>
</dbReference>
<dbReference type="GO" id="GO:0009279">
    <property type="term" value="C:cell outer membrane"/>
    <property type="evidence" value="ECO:0007669"/>
    <property type="project" value="UniProtKB-SubCell"/>
</dbReference>
<keyword evidence="6" id="KW-0408">Iron</keyword>
<name>A0A938WSD5_9BACT</name>
<protein>
    <submittedName>
        <fullName evidence="16">TonB-dependent receptor</fullName>
    </submittedName>
</protein>
<evidence type="ECO:0000256" key="4">
    <source>
        <dbReference type="ARBA" id="ARBA00022496"/>
    </source>
</evidence>
<evidence type="ECO:0000256" key="10">
    <source>
        <dbReference type="ARBA" id="ARBA00023237"/>
    </source>
</evidence>
<keyword evidence="16" id="KW-0675">Receptor</keyword>
<comment type="subcellular location">
    <subcellularLocation>
        <location evidence="1 11">Cell outer membrane</location>
        <topology evidence="1 11">Multi-pass membrane protein</topology>
    </subcellularLocation>
</comment>
<evidence type="ECO:0000256" key="13">
    <source>
        <dbReference type="SAM" id="SignalP"/>
    </source>
</evidence>
<keyword evidence="8 12" id="KW-0798">TonB box</keyword>
<dbReference type="Pfam" id="PF00593">
    <property type="entry name" value="TonB_dep_Rec_b-barrel"/>
    <property type="match status" value="1"/>
</dbReference>
<dbReference type="Gene3D" id="2.40.170.20">
    <property type="entry name" value="TonB-dependent receptor, beta-barrel domain"/>
    <property type="match status" value="2"/>
</dbReference>
<dbReference type="SUPFAM" id="SSF56935">
    <property type="entry name" value="Porins"/>
    <property type="match status" value="1"/>
</dbReference>
<keyword evidence="5 11" id="KW-0812">Transmembrane</keyword>
<evidence type="ECO:0000256" key="3">
    <source>
        <dbReference type="ARBA" id="ARBA00022452"/>
    </source>
</evidence>
<dbReference type="InterPro" id="IPR012910">
    <property type="entry name" value="Plug_dom"/>
</dbReference>
<evidence type="ECO:0000256" key="9">
    <source>
        <dbReference type="ARBA" id="ARBA00023136"/>
    </source>
</evidence>
<sequence>MKNYKITSLLVSVLFFSAVHVESRAGSPASCPVFSLEGLTGVNTAERVGGIVDTSRVVDLDEVVVVSQPKEVLSLRQQPLSSSVFTGRDLGNLGVRDLGDLSAYVPSFVMPSYGSRLTSSVYVRGIGSRVNNPAVGIYVDGIPLVSKNSYNFHAYQIDRIDVLRGPQGTLYGMNTEGGLVRLYSKNPMKYRGTDIRVGVGTHFYRNIEFAHYHDMADNIGFSVAGFYTGQNGFFRNSTTGRRADTSDEAGGKANFIWQPTTRFTLNLVADYQYARQEAFPYGVYDADTRDISAPSTNRPNGYRRNMFNAGLGLVYNADGLTLTSQTSYQFLKDCMDMDQDYLPQDYMHLCQRQMMNALTQELTLKSSGDAAWQHSSGVYFAYQWLRTSAPVYFDDDFTSRISTGIGSAMYAAIYQAMVDRMTSAGMPQSVAEGMAANAIEQAGGVSADVSMSVPALFHTPQANVGIYHESNIRLVPRLNLTLGLRYDYNRVNLSYDTSASMAVTANVMGASATNTLTSALLREVHDDYGQLLPKVGLSYTVDRSGSNIYATVSKGYRAGGYNIQMFSDILQSELTANSSNAMAGDYEVTHTDEDYARVNNTITYKPEESWNYEVGAHLNLFGGMMQADLAAYYMTIRNQQLSVMAGDYGFGRMMVNAGRSRSLGFEAALRGSAIDNRLSWAATYAYTRATFTEYSETDDGNTVSYEGNRIPFVPGHTISARADMRFPLARSSSRSIIVGADVTAQGPIYWDEANTTKQPFYALLGLHAGVQWGNTVVRLWCRNVTNTRFATFAFSSSASGRELWFAQRGNPVQAGIDLQLHI</sequence>
<comment type="caution">
    <text evidence="16">The sequence shown here is derived from an EMBL/GenBank/DDBJ whole genome shotgun (WGS) entry which is preliminary data.</text>
</comment>
<reference evidence="16" key="2">
    <citation type="journal article" date="2021" name="Sci. Rep.">
        <title>The distribution of antibiotic resistance genes in chicken gut microbiota commensals.</title>
        <authorList>
            <person name="Juricova H."/>
            <person name="Matiasovicova J."/>
            <person name="Kubasova T."/>
            <person name="Cejkova D."/>
            <person name="Rychlik I."/>
        </authorList>
    </citation>
    <scope>NUCLEOTIDE SEQUENCE</scope>
    <source>
        <strain evidence="16">An824</strain>
    </source>
</reference>
<dbReference type="InterPro" id="IPR039426">
    <property type="entry name" value="TonB-dep_rcpt-like"/>
</dbReference>
<dbReference type="Proteomes" id="UP000706891">
    <property type="component" value="Unassembled WGS sequence"/>
</dbReference>
<keyword evidence="2 11" id="KW-0813">Transport</keyword>
<keyword evidence="13" id="KW-0732">Signal</keyword>
<organism evidence="16 17">
    <name type="scientific">Marseilla massiliensis</name>
    <dbReference type="NCBI Taxonomy" id="1841864"/>
    <lineage>
        <taxon>Bacteria</taxon>
        <taxon>Pseudomonadati</taxon>
        <taxon>Bacteroidota</taxon>
        <taxon>Bacteroidia</taxon>
        <taxon>Bacteroidales</taxon>
        <taxon>Prevotellaceae</taxon>
        <taxon>Marseilla</taxon>
    </lineage>
</organism>
<dbReference type="EMBL" id="JACJJG010000014">
    <property type="protein sequence ID" value="MBM6673147.1"/>
    <property type="molecule type" value="Genomic_DNA"/>
</dbReference>
<keyword evidence="10 11" id="KW-0998">Cell outer membrane</keyword>
<evidence type="ECO:0000259" key="15">
    <source>
        <dbReference type="Pfam" id="PF07715"/>
    </source>
</evidence>
<feature type="chain" id="PRO_5037243582" evidence="13">
    <location>
        <begin position="22"/>
        <end position="822"/>
    </location>
</feature>
<feature type="domain" description="TonB-dependent receptor plug" evidence="15">
    <location>
        <begin position="75"/>
        <end position="178"/>
    </location>
</feature>
<dbReference type="PROSITE" id="PS52016">
    <property type="entry name" value="TONB_DEPENDENT_REC_3"/>
    <property type="match status" value="1"/>
</dbReference>
<accession>A0A938WSD5</accession>
<feature type="domain" description="TonB-dependent receptor-like beta-barrel" evidence="14">
    <location>
        <begin position="264"/>
        <end position="784"/>
    </location>
</feature>
<gene>
    <name evidence="16" type="ORF">H6A34_04560</name>
</gene>
<comment type="similarity">
    <text evidence="11 12">Belongs to the TonB-dependent receptor family.</text>
</comment>
<dbReference type="InterPro" id="IPR036942">
    <property type="entry name" value="Beta-barrel_TonB_sf"/>
</dbReference>
<reference evidence="16" key="1">
    <citation type="submission" date="2020-08" db="EMBL/GenBank/DDBJ databases">
        <authorList>
            <person name="Cejkova D."/>
            <person name="Kubasova T."/>
            <person name="Jahodarova E."/>
            <person name="Rychlik I."/>
        </authorList>
    </citation>
    <scope>NUCLEOTIDE SEQUENCE</scope>
    <source>
        <strain evidence="16">An824</strain>
    </source>
</reference>
<evidence type="ECO:0000256" key="8">
    <source>
        <dbReference type="ARBA" id="ARBA00023077"/>
    </source>
</evidence>
<keyword evidence="9 11" id="KW-0472">Membrane</keyword>
<evidence type="ECO:0000256" key="12">
    <source>
        <dbReference type="RuleBase" id="RU003357"/>
    </source>
</evidence>
<keyword evidence="17" id="KW-1185">Reference proteome</keyword>